<evidence type="ECO:0000256" key="5">
    <source>
        <dbReference type="SAM" id="Phobius"/>
    </source>
</evidence>
<evidence type="ECO:0000256" key="1">
    <source>
        <dbReference type="ARBA" id="ARBA00004141"/>
    </source>
</evidence>
<feature type="transmembrane region" description="Helical" evidence="5">
    <location>
        <begin position="117"/>
        <end position="140"/>
    </location>
</feature>
<keyword evidence="4 5" id="KW-0472">Membrane</keyword>
<keyword evidence="2 5" id="KW-0812">Transmembrane</keyword>
<comment type="caution">
    <text evidence="6">The sequence shown here is derived from an EMBL/GenBank/DDBJ whole genome shotgun (WGS) entry which is preliminary data.</text>
</comment>
<feature type="transmembrane region" description="Helical" evidence="5">
    <location>
        <begin position="87"/>
        <end position="105"/>
    </location>
</feature>
<evidence type="ECO:0000256" key="4">
    <source>
        <dbReference type="ARBA" id="ARBA00023136"/>
    </source>
</evidence>
<feature type="transmembrane region" description="Helical" evidence="5">
    <location>
        <begin position="244"/>
        <end position="263"/>
    </location>
</feature>
<dbReference type="InterPro" id="IPR002657">
    <property type="entry name" value="BilAc:Na_symport/Acr3"/>
</dbReference>
<sequence>MKNLPKVLYALSLLLLLAFFYQGLGSAGFLNSGEFLLGALFSLVLVGFIDRRLKQHVFTLCLVGAVVLGIFYPQYFIHLGDFKFSSLIVPLIQLIMFTMGTEMSVKDFEGVLKMPKAVIIGLISHFTIMPLVAVTLATTFGFPSEIAAGIILIGSVPSGVTSNVLAFIAKANVPLSITIGTISTLMAPVMTPLLMKLLAGKYVEVDFLKMMLHVGEMIILPIILGLVLNSLFKAKLQVLKKIMPTISMVGVFMMLVVIVSSGRDALLKIGPFLFLASMIHHSIGYLLGYWSGRLAGLSEQTCRTISLEVGLQNGGLSSGIALQMGKIATVGLASAISVPWMTISGSLLANWWRNRPTDSPSKAA</sequence>
<accession>A0ABW8SZ34</accession>
<feature type="transmembrane region" description="Helical" evidence="5">
    <location>
        <begin position="57"/>
        <end position="75"/>
    </location>
</feature>
<dbReference type="InterPro" id="IPR038770">
    <property type="entry name" value="Na+/solute_symporter_sf"/>
</dbReference>
<evidence type="ECO:0000313" key="7">
    <source>
        <dbReference type="Proteomes" id="UP001623559"/>
    </source>
</evidence>
<dbReference type="Gene3D" id="1.20.1530.20">
    <property type="match status" value="1"/>
</dbReference>
<evidence type="ECO:0000256" key="2">
    <source>
        <dbReference type="ARBA" id="ARBA00022692"/>
    </source>
</evidence>
<dbReference type="RefSeq" id="WP_406777925.1">
    <property type="nucleotide sequence ID" value="NZ_JBEWZG010000002.1"/>
</dbReference>
<feature type="transmembrane region" description="Helical" evidence="5">
    <location>
        <begin position="210"/>
        <end position="232"/>
    </location>
</feature>
<dbReference type="PANTHER" id="PTHR10361:SF28">
    <property type="entry name" value="P3 PROTEIN-RELATED"/>
    <property type="match status" value="1"/>
</dbReference>
<dbReference type="InterPro" id="IPR004710">
    <property type="entry name" value="Bilac:Na_transpt"/>
</dbReference>
<organism evidence="6 7">
    <name type="scientific">Aquirufa novilacunae</name>
    <dbReference type="NCBI Taxonomy" id="3139305"/>
    <lineage>
        <taxon>Bacteria</taxon>
        <taxon>Pseudomonadati</taxon>
        <taxon>Bacteroidota</taxon>
        <taxon>Cytophagia</taxon>
        <taxon>Cytophagales</taxon>
        <taxon>Flectobacillaceae</taxon>
        <taxon>Aquirufa</taxon>
    </lineage>
</organism>
<feature type="transmembrane region" description="Helical" evidence="5">
    <location>
        <begin position="146"/>
        <end position="168"/>
    </location>
</feature>
<feature type="transmembrane region" description="Helical" evidence="5">
    <location>
        <begin position="269"/>
        <end position="290"/>
    </location>
</feature>
<feature type="transmembrane region" description="Helical" evidence="5">
    <location>
        <begin position="175"/>
        <end position="198"/>
    </location>
</feature>
<evidence type="ECO:0000313" key="6">
    <source>
        <dbReference type="EMBL" id="MFL0206348.1"/>
    </source>
</evidence>
<protein>
    <submittedName>
        <fullName evidence="6">Bile acid:sodium symporter family protein</fullName>
    </submittedName>
</protein>
<evidence type="ECO:0000256" key="3">
    <source>
        <dbReference type="ARBA" id="ARBA00022989"/>
    </source>
</evidence>
<dbReference type="Proteomes" id="UP001623559">
    <property type="component" value="Unassembled WGS sequence"/>
</dbReference>
<dbReference type="Pfam" id="PF01758">
    <property type="entry name" value="SBF"/>
    <property type="match status" value="1"/>
</dbReference>
<feature type="transmembrane region" description="Helical" evidence="5">
    <location>
        <begin position="35"/>
        <end position="50"/>
    </location>
</feature>
<comment type="subcellular location">
    <subcellularLocation>
        <location evidence="1">Membrane</location>
        <topology evidence="1">Multi-pass membrane protein</topology>
    </subcellularLocation>
</comment>
<reference evidence="6 7" key="1">
    <citation type="submission" date="2024-07" db="EMBL/GenBank/DDBJ databases">
        <authorList>
            <person name="Pitt A."/>
            <person name="Hahn M.W."/>
        </authorList>
    </citation>
    <scope>NUCLEOTIDE SEQUENCE [LARGE SCALE GENOMIC DNA]</scope>
    <source>
        <strain evidence="6 7">2-AUSEE-184A6</strain>
    </source>
</reference>
<gene>
    <name evidence="6" type="ORF">V7S74_06295</name>
</gene>
<keyword evidence="3 5" id="KW-1133">Transmembrane helix</keyword>
<name>A0ABW8SZ34_9BACT</name>
<dbReference type="PANTHER" id="PTHR10361">
    <property type="entry name" value="SODIUM-BILE ACID COTRANSPORTER"/>
    <property type="match status" value="1"/>
</dbReference>
<feature type="transmembrane region" description="Helical" evidence="5">
    <location>
        <begin position="327"/>
        <end position="352"/>
    </location>
</feature>
<dbReference type="EMBL" id="JBEWZG010000002">
    <property type="protein sequence ID" value="MFL0206348.1"/>
    <property type="molecule type" value="Genomic_DNA"/>
</dbReference>
<proteinExistence type="predicted"/>